<evidence type="ECO:0000256" key="1">
    <source>
        <dbReference type="SAM" id="MobiDB-lite"/>
    </source>
</evidence>
<gene>
    <name evidence="2" type="ORF">Tco_0941445</name>
</gene>
<proteinExistence type="predicted"/>
<feature type="region of interest" description="Disordered" evidence="1">
    <location>
        <begin position="1"/>
        <end position="25"/>
    </location>
</feature>
<protein>
    <submittedName>
        <fullName evidence="2">Uncharacterized protein</fullName>
    </submittedName>
</protein>
<evidence type="ECO:0000313" key="2">
    <source>
        <dbReference type="EMBL" id="GJT41580.1"/>
    </source>
</evidence>
<reference evidence="2" key="2">
    <citation type="submission" date="2022-01" db="EMBL/GenBank/DDBJ databases">
        <authorList>
            <person name="Yamashiro T."/>
            <person name="Shiraishi A."/>
            <person name="Satake H."/>
            <person name="Nakayama K."/>
        </authorList>
    </citation>
    <scope>NUCLEOTIDE SEQUENCE</scope>
</reference>
<reference evidence="2" key="1">
    <citation type="journal article" date="2022" name="Int. J. Mol. Sci.">
        <title>Draft Genome of Tanacetum Coccineum: Genomic Comparison of Closely Related Tanacetum-Family Plants.</title>
        <authorList>
            <person name="Yamashiro T."/>
            <person name="Shiraishi A."/>
            <person name="Nakayama K."/>
            <person name="Satake H."/>
        </authorList>
    </citation>
    <scope>NUCLEOTIDE SEQUENCE</scope>
</reference>
<dbReference type="EMBL" id="BQNB010015573">
    <property type="protein sequence ID" value="GJT41580.1"/>
    <property type="molecule type" value="Genomic_DNA"/>
</dbReference>
<keyword evidence="3" id="KW-1185">Reference proteome</keyword>
<organism evidence="2 3">
    <name type="scientific">Tanacetum coccineum</name>
    <dbReference type="NCBI Taxonomy" id="301880"/>
    <lineage>
        <taxon>Eukaryota</taxon>
        <taxon>Viridiplantae</taxon>
        <taxon>Streptophyta</taxon>
        <taxon>Embryophyta</taxon>
        <taxon>Tracheophyta</taxon>
        <taxon>Spermatophyta</taxon>
        <taxon>Magnoliopsida</taxon>
        <taxon>eudicotyledons</taxon>
        <taxon>Gunneridae</taxon>
        <taxon>Pentapetalae</taxon>
        <taxon>asterids</taxon>
        <taxon>campanulids</taxon>
        <taxon>Asterales</taxon>
        <taxon>Asteraceae</taxon>
        <taxon>Asteroideae</taxon>
        <taxon>Anthemideae</taxon>
        <taxon>Anthemidinae</taxon>
        <taxon>Tanacetum</taxon>
    </lineage>
</organism>
<dbReference type="Proteomes" id="UP001151760">
    <property type="component" value="Unassembled WGS sequence"/>
</dbReference>
<sequence length="154" mass="17154">MIVSQKFGKNSSDEKDLNDVPDDDEYDTRHDGFFVNREKLERAGLNDPNIIGIHRNTSHLSHVPGCEVNKEEDDKMRTTAANVAARADVGGCYCRNVKVRLTWHLLLSQALGFEGISFDNNISILVILSRSGSSGLEIHDSRKLKEVVEDVTSV</sequence>
<evidence type="ECO:0000313" key="3">
    <source>
        <dbReference type="Proteomes" id="UP001151760"/>
    </source>
</evidence>
<name>A0ABQ5DQV8_9ASTR</name>
<comment type="caution">
    <text evidence="2">The sequence shown here is derived from an EMBL/GenBank/DDBJ whole genome shotgun (WGS) entry which is preliminary data.</text>
</comment>
<accession>A0ABQ5DQV8</accession>